<evidence type="ECO:0000313" key="1">
    <source>
        <dbReference type="EMBL" id="MCE3050677.1"/>
    </source>
</evidence>
<reference evidence="1 2" key="1">
    <citation type="journal article" date="2021" name="BMC Genomics">
        <title>Datura genome reveals duplications of psychoactive alkaloid biosynthetic genes and high mutation rate following tissue culture.</title>
        <authorList>
            <person name="Rajewski A."/>
            <person name="Carter-House D."/>
            <person name="Stajich J."/>
            <person name="Litt A."/>
        </authorList>
    </citation>
    <scope>NUCLEOTIDE SEQUENCE [LARGE SCALE GENOMIC DNA]</scope>
    <source>
        <strain evidence="1">AR-01</strain>
    </source>
</reference>
<dbReference type="Proteomes" id="UP000823775">
    <property type="component" value="Unassembled WGS sequence"/>
</dbReference>
<name>A0ABS8WLH5_DATST</name>
<proteinExistence type="predicted"/>
<comment type="caution">
    <text evidence="1">The sequence shown here is derived from an EMBL/GenBank/DDBJ whole genome shotgun (WGS) entry which is preliminary data.</text>
</comment>
<protein>
    <submittedName>
        <fullName evidence="1">Uncharacterized protein</fullName>
    </submittedName>
</protein>
<keyword evidence="2" id="KW-1185">Reference proteome</keyword>
<dbReference type="EMBL" id="JACEIK010007807">
    <property type="protein sequence ID" value="MCE3050677.1"/>
    <property type="molecule type" value="Genomic_DNA"/>
</dbReference>
<gene>
    <name evidence="1" type="ORF">HAX54_047845</name>
</gene>
<organism evidence="1 2">
    <name type="scientific">Datura stramonium</name>
    <name type="common">Jimsonweed</name>
    <name type="synonym">Common thornapple</name>
    <dbReference type="NCBI Taxonomy" id="4076"/>
    <lineage>
        <taxon>Eukaryota</taxon>
        <taxon>Viridiplantae</taxon>
        <taxon>Streptophyta</taxon>
        <taxon>Embryophyta</taxon>
        <taxon>Tracheophyta</taxon>
        <taxon>Spermatophyta</taxon>
        <taxon>Magnoliopsida</taxon>
        <taxon>eudicotyledons</taxon>
        <taxon>Gunneridae</taxon>
        <taxon>Pentapetalae</taxon>
        <taxon>asterids</taxon>
        <taxon>lamiids</taxon>
        <taxon>Solanales</taxon>
        <taxon>Solanaceae</taxon>
        <taxon>Solanoideae</taxon>
        <taxon>Datureae</taxon>
        <taxon>Datura</taxon>
    </lineage>
</organism>
<sequence>MALMQDMVENDIFEWETEEEIVRELIDDVFLKGEKLEEVHHVRKEANSVIAVATKIDKEDPSMKRAKYTRTMTLPSSSASTHTVIAPLPIAEPQNSPHPDLLNIAQRAKMHDGILTLNLKILKDIPSPHT</sequence>
<evidence type="ECO:0000313" key="2">
    <source>
        <dbReference type="Proteomes" id="UP000823775"/>
    </source>
</evidence>
<accession>A0ABS8WLH5</accession>